<protein>
    <submittedName>
        <fullName evidence="1">Uncharacterized protein</fullName>
    </submittedName>
</protein>
<dbReference type="EMBL" id="JBBXMP010000148">
    <property type="protein sequence ID" value="KAL0061074.1"/>
    <property type="molecule type" value="Genomic_DNA"/>
</dbReference>
<comment type="caution">
    <text evidence="1">The sequence shown here is derived from an EMBL/GenBank/DDBJ whole genome shotgun (WGS) entry which is preliminary data.</text>
</comment>
<evidence type="ECO:0000313" key="1">
    <source>
        <dbReference type="EMBL" id="KAL0061074.1"/>
    </source>
</evidence>
<dbReference type="Proteomes" id="UP001437256">
    <property type="component" value="Unassembled WGS sequence"/>
</dbReference>
<accession>A0ABR2ZJC8</accession>
<reference evidence="1 2" key="1">
    <citation type="submission" date="2024-05" db="EMBL/GenBank/DDBJ databases">
        <title>A draft genome resource for the thread blight pathogen Marasmius tenuissimus strain MS-2.</title>
        <authorList>
            <person name="Yulfo-Soto G.E."/>
            <person name="Baruah I.K."/>
            <person name="Amoako-Attah I."/>
            <person name="Bukari Y."/>
            <person name="Meinhardt L.W."/>
            <person name="Bailey B.A."/>
            <person name="Cohen S.P."/>
        </authorList>
    </citation>
    <scope>NUCLEOTIDE SEQUENCE [LARGE SCALE GENOMIC DNA]</scope>
    <source>
        <strain evidence="1 2">MS-2</strain>
    </source>
</reference>
<gene>
    <name evidence="1" type="ORF">AAF712_012068</name>
</gene>
<sequence>MAPPNLVTLALQNYDIPSGFRPFISPLYDILLTFRQLGAAIHQSNSRKELTDLLKKHKRNLVQLSQLRSDSGGMEDTFAGSFILTLVDACHSHVNASEPFKKM</sequence>
<evidence type="ECO:0000313" key="2">
    <source>
        <dbReference type="Proteomes" id="UP001437256"/>
    </source>
</evidence>
<keyword evidence="2" id="KW-1185">Reference proteome</keyword>
<feature type="non-terminal residue" evidence="1">
    <location>
        <position position="103"/>
    </location>
</feature>
<proteinExistence type="predicted"/>
<organism evidence="1 2">
    <name type="scientific">Marasmius tenuissimus</name>
    <dbReference type="NCBI Taxonomy" id="585030"/>
    <lineage>
        <taxon>Eukaryota</taxon>
        <taxon>Fungi</taxon>
        <taxon>Dikarya</taxon>
        <taxon>Basidiomycota</taxon>
        <taxon>Agaricomycotina</taxon>
        <taxon>Agaricomycetes</taxon>
        <taxon>Agaricomycetidae</taxon>
        <taxon>Agaricales</taxon>
        <taxon>Marasmiineae</taxon>
        <taxon>Marasmiaceae</taxon>
        <taxon>Marasmius</taxon>
    </lineage>
</organism>
<name>A0ABR2ZJC8_9AGAR</name>